<keyword evidence="4" id="KW-1185">Reference proteome</keyword>
<evidence type="ECO:0000313" key="4">
    <source>
        <dbReference type="Proteomes" id="UP000672934"/>
    </source>
</evidence>
<evidence type="ECO:0008006" key="5">
    <source>
        <dbReference type="Google" id="ProtNLM"/>
    </source>
</evidence>
<keyword evidence="1 2" id="KW-0732">Signal</keyword>
<feature type="signal peptide" evidence="2">
    <location>
        <begin position="1"/>
        <end position="30"/>
    </location>
</feature>
<dbReference type="NCBIfam" id="TIGR03261">
    <property type="entry name" value="phnS2"/>
    <property type="match status" value="1"/>
</dbReference>
<dbReference type="GO" id="GO:0030288">
    <property type="term" value="C:outer membrane-bounded periplasmic space"/>
    <property type="evidence" value="ECO:0007669"/>
    <property type="project" value="TreeGrafter"/>
</dbReference>
<dbReference type="EMBL" id="CAJPUY010000004">
    <property type="protein sequence ID" value="CAG2133910.1"/>
    <property type="molecule type" value="Genomic_DNA"/>
</dbReference>
<dbReference type="Proteomes" id="UP000672934">
    <property type="component" value="Unassembled WGS sequence"/>
</dbReference>
<dbReference type="InterPro" id="IPR026045">
    <property type="entry name" value="Ferric-bd"/>
</dbReference>
<feature type="chain" id="PRO_5037846551" description="2-aminoethylphosphonate ABC transporter substrate-binding protein" evidence="2">
    <location>
        <begin position="31"/>
        <end position="348"/>
    </location>
</feature>
<dbReference type="SUPFAM" id="SSF53850">
    <property type="entry name" value="Periplasmic binding protein-like II"/>
    <property type="match status" value="1"/>
</dbReference>
<name>A0A916IQ81_9BURK</name>
<dbReference type="AlphaFoldDB" id="A0A916IQ81"/>
<dbReference type="InterPro" id="IPR017663">
    <property type="entry name" value="ABC_2-AEP-bd"/>
</dbReference>
<dbReference type="RefSeq" id="WP_211946274.1">
    <property type="nucleotide sequence ID" value="NZ_CAJPUY010000004.1"/>
</dbReference>
<gene>
    <name evidence="3" type="ORF">LMG31506_01267</name>
</gene>
<reference evidence="3" key="1">
    <citation type="submission" date="2021-03" db="EMBL/GenBank/DDBJ databases">
        <authorList>
            <person name="Peeters C."/>
        </authorList>
    </citation>
    <scope>NUCLEOTIDE SEQUENCE</scope>
    <source>
        <strain evidence="3">LMG 31506</strain>
    </source>
</reference>
<sequence length="348" mass="38439">MKNASLRHSAAVAASLCALACAFTSTTANAQQKTSLSVYTALETDAMRLYKEAFEKANPDIEVRWVRDSTGIVTARLLAEKANPQADVVAGLAASSLELLKQEGMLQAYEPKGFATLNAGYSDTARPPSWVGMDVWAATICFNRVEAQKLGLPKPETWKDLTKPVYKGRISMPHPASSGTGYLDVTAWLQMWGESDGWKFMDALHQNVAQYVHSGSKPCQQAATGEFPIGISFEFRAHQVRKAGAPVDLIFPKEGLGWDVEATGIMKTTKKPAEARRFADWMASREANQIHANWWAVVAYPGVAKKLDGIPDDYEQRFARNDFNWSAKNRARILAEWSSRYESKVAGR</sequence>
<dbReference type="GO" id="GO:0030975">
    <property type="term" value="F:thiamine binding"/>
    <property type="evidence" value="ECO:0007669"/>
    <property type="project" value="TreeGrafter"/>
</dbReference>
<dbReference type="Gene3D" id="3.40.190.10">
    <property type="entry name" value="Periplasmic binding protein-like II"/>
    <property type="match status" value="2"/>
</dbReference>
<evidence type="ECO:0000256" key="2">
    <source>
        <dbReference type="SAM" id="SignalP"/>
    </source>
</evidence>
<protein>
    <recommendedName>
        <fullName evidence="5">2-aminoethylphosphonate ABC transporter substrate-binding protein</fullName>
    </recommendedName>
</protein>
<dbReference type="PANTHER" id="PTHR30006">
    <property type="entry name" value="THIAMINE-BINDING PERIPLASMIC PROTEIN-RELATED"/>
    <property type="match status" value="1"/>
</dbReference>
<organism evidence="3 4">
    <name type="scientific">Cupriavidus yeoncheonensis</name>
    <dbReference type="NCBI Taxonomy" id="1462994"/>
    <lineage>
        <taxon>Bacteria</taxon>
        <taxon>Pseudomonadati</taxon>
        <taxon>Pseudomonadota</taxon>
        <taxon>Betaproteobacteria</taxon>
        <taxon>Burkholderiales</taxon>
        <taxon>Burkholderiaceae</taxon>
        <taxon>Cupriavidus</taxon>
    </lineage>
</organism>
<dbReference type="GO" id="GO:0015888">
    <property type="term" value="P:thiamine transport"/>
    <property type="evidence" value="ECO:0007669"/>
    <property type="project" value="TreeGrafter"/>
</dbReference>
<comment type="caution">
    <text evidence="3">The sequence shown here is derived from an EMBL/GenBank/DDBJ whole genome shotgun (WGS) entry which is preliminary data.</text>
</comment>
<dbReference type="Pfam" id="PF13343">
    <property type="entry name" value="SBP_bac_6"/>
    <property type="match status" value="1"/>
</dbReference>
<dbReference type="PANTHER" id="PTHR30006:SF2">
    <property type="entry name" value="ABC TRANSPORTER SUBSTRATE-BINDING PROTEIN"/>
    <property type="match status" value="1"/>
</dbReference>
<evidence type="ECO:0000313" key="3">
    <source>
        <dbReference type="EMBL" id="CAG2133910.1"/>
    </source>
</evidence>
<dbReference type="GO" id="GO:0030976">
    <property type="term" value="F:thiamine pyrophosphate binding"/>
    <property type="evidence" value="ECO:0007669"/>
    <property type="project" value="TreeGrafter"/>
</dbReference>
<dbReference type="PIRSF" id="PIRSF002825">
    <property type="entry name" value="CfbpA"/>
    <property type="match status" value="1"/>
</dbReference>
<accession>A0A916IQ81</accession>
<proteinExistence type="predicted"/>
<dbReference type="CDD" id="cd13544">
    <property type="entry name" value="PBP2_Fbp_like_1"/>
    <property type="match status" value="1"/>
</dbReference>
<evidence type="ECO:0000256" key="1">
    <source>
        <dbReference type="ARBA" id="ARBA00022729"/>
    </source>
</evidence>